<evidence type="ECO:0000313" key="7">
    <source>
        <dbReference type="Proteomes" id="UP000178099"/>
    </source>
</evidence>
<evidence type="ECO:0008006" key="8">
    <source>
        <dbReference type="Google" id="ProtNLM"/>
    </source>
</evidence>
<evidence type="ECO:0000256" key="3">
    <source>
        <dbReference type="ARBA" id="ARBA00022829"/>
    </source>
</evidence>
<evidence type="ECO:0000313" key="6">
    <source>
        <dbReference type="EMBL" id="OGZ12795.1"/>
    </source>
</evidence>
<dbReference type="PANTHER" id="PTHR34298">
    <property type="entry name" value="SEGREGATION AND CONDENSATION PROTEIN B"/>
    <property type="match status" value="1"/>
</dbReference>
<keyword evidence="3" id="KW-0159">Chromosome partition</keyword>
<gene>
    <name evidence="6" type="ORF">A3D67_02835</name>
</gene>
<dbReference type="SUPFAM" id="SSF46785">
    <property type="entry name" value="Winged helix' DNA-binding domain"/>
    <property type="match status" value="2"/>
</dbReference>
<dbReference type="GO" id="GO:0051304">
    <property type="term" value="P:chromosome separation"/>
    <property type="evidence" value="ECO:0007669"/>
    <property type="project" value="InterPro"/>
</dbReference>
<comment type="caution">
    <text evidence="6">The sequence shown here is derived from an EMBL/GenBank/DDBJ whole genome shotgun (WGS) entry which is preliminary data.</text>
</comment>
<dbReference type="AlphaFoldDB" id="A0A1G2DGM7"/>
<dbReference type="GO" id="GO:0051301">
    <property type="term" value="P:cell division"/>
    <property type="evidence" value="ECO:0007669"/>
    <property type="project" value="UniProtKB-KW"/>
</dbReference>
<keyword evidence="2" id="KW-0132">Cell division</keyword>
<feature type="region of interest" description="Disordered" evidence="5">
    <location>
        <begin position="173"/>
        <end position="211"/>
    </location>
</feature>
<dbReference type="InterPro" id="IPR036388">
    <property type="entry name" value="WH-like_DNA-bd_sf"/>
</dbReference>
<organism evidence="6 7">
    <name type="scientific">Candidatus Lloydbacteria bacterium RIFCSPHIGHO2_02_FULL_51_22</name>
    <dbReference type="NCBI Taxonomy" id="1798663"/>
    <lineage>
        <taxon>Bacteria</taxon>
        <taxon>Candidatus Lloydiibacteriota</taxon>
    </lineage>
</organism>
<evidence type="ECO:0000256" key="4">
    <source>
        <dbReference type="ARBA" id="ARBA00023306"/>
    </source>
</evidence>
<accession>A0A1G2DGM7</accession>
<dbReference type="Gene3D" id="1.10.10.10">
    <property type="entry name" value="Winged helix-like DNA-binding domain superfamily/Winged helix DNA-binding domain"/>
    <property type="match status" value="2"/>
</dbReference>
<dbReference type="InterPro" id="IPR036390">
    <property type="entry name" value="WH_DNA-bd_sf"/>
</dbReference>
<sequence length="211" mass="23045">MELASLIEAILFYRAGPMKTGELGKMLGKKPDELDHALVALGGGLANRGIRLVKTEDTVALATAPEASHFMEVLRKEELSGDLGKATLETLTMVLYRAPVGKSEIDYIRGVNSASSIRTLLVRGLIERKRSEETSRRFVYVPTLETLAYLGISKAGDLPEYREVREEVSRFRREFSSGGGSAFGGQNANDEELVKPSEEESTIAAHGEENA</sequence>
<name>A0A1G2DGM7_9BACT</name>
<protein>
    <recommendedName>
        <fullName evidence="8">SMC-Scp complex subunit ScpB</fullName>
    </recommendedName>
</protein>
<proteinExistence type="predicted"/>
<dbReference type="EMBL" id="MHLN01000001">
    <property type="protein sequence ID" value="OGZ12795.1"/>
    <property type="molecule type" value="Genomic_DNA"/>
</dbReference>
<keyword evidence="1" id="KW-0963">Cytoplasm</keyword>
<keyword evidence="4" id="KW-0131">Cell cycle</keyword>
<dbReference type="Proteomes" id="UP000178099">
    <property type="component" value="Unassembled WGS sequence"/>
</dbReference>
<reference evidence="6 7" key="1">
    <citation type="journal article" date="2016" name="Nat. Commun.">
        <title>Thousands of microbial genomes shed light on interconnected biogeochemical processes in an aquifer system.</title>
        <authorList>
            <person name="Anantharaman K."/>
            <person name="Brown C.T."/>
            <person name="Hug L.A."/>
            <person name="Sharon I."/>
            <person name="Castelle C.J."/>
            <person name="Probst A.J."/>
            <person name="Thomas B.C."/>
            <person name="Singh A."/>
            <person name="Wilkins M.J."/>
            <person name="Karaoz U."/>
            <person name="Brodie E.L."/>
            <person name="Williams K.H."/>
            <person name="Hubbard S.S."/>
            <person name="Banfield J.F."/>
        </authorList>
    </citation>
    <scope>NUCLEOTIDE SEQUENCE [LARGE SCALE GENOMIC DNA]</scope>
</reference>
<dbReference type="PANTHER" id="PTHR34298:SF2">
    <property type="entry name" value="SEGREGATION AND CONDENSATION PROTEIN B"/>
    <property type="match status" value="1"/>
</dbReference>
<evidence type="ECO:0000256" key="2">
    <source>
        <dbReference type="ARBA" id="ARBA00022618"/>
    </source>
</evidence>
<evidence type="ECO:0000256" key="1">
    <source>
        <dbReference type="ARBA" id="ARBA00022490"/>
    </source>
</evidence>
<evidence type="ECO:0000256" key="5">
    <source>
        <dbReference type="SAM" id="MobiDB-lite"/>
    </source>
</evidence>
<dbReference type="InterPro" id="IPR005234">
    <property type="entry name" value="ScpB_csome_segregation"/>
</dbReference>
<dbReference type="Pfam" id="PF04079">
    <property type="entry name" value="SMC_ScpB"/>
    <property type="match status" value="1"/>
</dbReference>